<feature type="transmembrane region" description="Helical" evidence="1">
    <location>
        <begin position="179"/>
        <end position="199"/>
    </location>
</feature>
<feature type="transmembrane region" description="Helical" evidence="1">
    <location>
        <begin position="105"/>
        <end position="123"/>
    </location>
</feature>
<accession>A0A6J7IUQ9</accession>
<dbReference type="AlphaFoldDB" id="A0A6J7IUQ9"/>
<evidence type="ECO:0000256" key="1">
    <source>
        <dbReference type="SAM" id="Phobius"/>
    </source>
</evidence>
<keyword evidence="1" id="KW-0472">Membrane</keyword>
<reference evidence="2" key="1">
    <citation type="submission" date="2020-05" db="EMBL/GenBank/DDBJ databases">
        <authorList>
            <person name="Chiriac C."/>
            <person name="Salcher M."/>
            <person name="Ghai R."/>
            <person name="Kavagutti S V."/>
        </authorList>
    </citation>
    <scope>NUCLEOTIDE SEQUENCE</scope>
</reference>
<name>A0A6J7IUQ9_9ZZZZ</name>
<dbReference type="EMBL" id="CAFBNF010000030">
    <property type="protein sequence ID" value="CAB4934599.1"/>
    <property type="molecule type" value="Genomic_DNA"/>
</dbReference>
<keyword evidence="1" id="KW-1133">Transmembrane helix</keyword>
<evidence type="ECO:0000313" key="2">
    <source>
        <dbReference type="EMBL" id="CAB4934599.1"/>
    </source>
</evidence>
<feature type="transmembrane region" description="Helical" evidence="1">
    <location>
        <begin position="152"/>
        <end position="173"/>
    </location>
</feature>
<feature type="transmembrane region" description="Helical" evidence="1">
    <location>
        <begin position="75"/>
        <end position="93"/>
    </location>
</feature>
<keyword evidence="1" id="KW-0812">Transmembrane</keyword>
<gene>
    <name evidence="2" type="ORF">UFOPK3773_00450</name>
</gene>
<organism evidence="2">
    <name type="scientific">freshwater metagenome</name>
    <dbReference type="NCBI Taxonomy" id="449393"/>
    <lineage>
        <taxon>unclassified sequences</taxon>
        <taxon>metagenomes</taxon>
        <taxon>ecological metagenomes</taxon>
    </lineage>
</organism>
<feature type="transmembrane region" description="Helical" evidence="1">
    <location>
        <begin position="241"/>
        <end position="261"/>
    </location>
</feature>
<sequence length="270" mass="28444">MAVVESSELERRFESERIHASPRVLLLAAIGLAVYGVGRLISLQAGNVVASIGMFVILIALVLHFDHLSFRIGRSAVVLVILAAIAEGAGALLRIVGEVDSRELWLHGSAYILGGVAAGAVAVHKERQMKAMLDDYAAGAPWQTRVTVHASFLALITVACGMVLYGIGLIGLTTDGIRAALILMTIGALLVAIGVISHIEHLVPRLGVVVVGAVILAVLVFAANPLRDLFSSTADLNDHPWWELCLGISALLGSLACIIALQKKRSSDLA</sequence>
<feature type="transmembrane region" description="Helical" evidence="1">
    <location>
        <begin position="20"/>
        <end position="38"/>
    </location>
</feature>
<proteinExistence type="predicted"/>
<feature type="transmembrane region" description="Helical" evidence="1">
    <location>
        <begin position="206"/>
        <end position="226"/>
    </location>
</feature>
<protein>
    <submittedName>
        <fullName evidence="2">Unannotated protein</fullName>
    </submittedName>
</protein>
<feature type="transmembrane region" description="Helical" evidence="1">
    <location>
        <begin position="44"/>
        <end position="63"/>
    </location>
</feature>